<dbReference type="Gene3D" id="3.40.50.12780">
    <property type="entry name" value="N-terminal domain of ligase-like"/>
    <property type="match status" value="1"/>
</dbReference>
<evidence type="ECO:0000256" key="3">
    <source>
        <dbReference type="SAM" id="MobiDB-lite"/>
    </source>
</evidence>
<dbReference type="InterPro" id="IPR012728">
    <property type="entry name" value="Pls/PosA_C"/>
</dbReference>
<feature type="region of interest" description="Disordered" evidence="3">
    <location>
        <begin position="499"/>
        <end position="518"/>
    </location>
</feature>
<evidence type="ECO:0000313" key="6">
    <source>
        <dbReference type="EMBL" id="CRY80438.1"/>
    </source>
</evidence>
<feature type="transmembrane region" description="Helical" evidence="4">
    <location>
        <begin position="1093"/>
        <end position="1115"/>
    </location>
</feature>
<dbReference type="NCBIfam" id="TIGR02353">
    <property type="entry name" value="NRPS_term_dom"/>
    <property type="match status" value="1"/>
</dbReference>
<accession>A0A0H5NYR3</accession>
<keyword evidence="1" id="KW-0596">Phosphopantetheine</keyword>
<evidence type="ECO:0000313" key="7">
    <source>
        <dbReference type="Proteomes" id="UP000057820"/>
    </source>
</evidence>
<dbReference type="GO" id="GO:0044550">
    <property type="term" value="P:secondary metabolite biosynthetic process"/>
    <property type="evidence" value="ECO:0007669"/>
    <property type="project" value="TreeGrafter"/>
</dbReference>
<dbReference type="GO" id="GO:0005737">
    <property type="term" value="C:cytoplasm"/>
    <property type="evidence" value="ECO:0007669"/>
    <property type="project" value="TreeGrafter"/>
</dbReference>
<dbReference type="InterPro" id="IPR000873">
    <property type="entry name" value="AMP-dep_synth/lig_dom"/>
</dbReference>
<keyword evidence="6" id="KW-0614">Plasmid</keyword>
<keyword evidence="2" id="KW-0597">Phosphoprotein</keyword>
<reference evidence="7" key="1">
    <citation type="submission" date="2015-03" db="EMBL/GenBank/DDBJ databases">
        <authorList>
            <consortium name="Pathogen Informatics"/>
        </authorList>
    </citation>
    <scope>NUCLEOTIDE SEQUENCE [LARGE SCALE GENOMIC DNA]</scope>
    <source>
        <strain evidence="7">NCTC11134</strain>
        <plasmid evidence="7">2</plasmid>
    </source>
</reference>
<dbReference type="InterPro" id="IPR011004">
    <property type="entry name" value="Trimer_LpxA-like_sf"/>
</dbReference>
<evidence type="ECO:0000256" key="2">
    <source>
        <dbReference type="ARBA" id="ARBA00022553"/>
    </source>
</evidence>
<dbReference type="InterPro" id="IPR042099">
    <property type="entry name" value="ANL_N_sf"/>
</dbReference>
<name>A0A0H5NYR3_NOCFR</name>
<dbReference type="PROSITE" id="PS00455">
    <property type="entry name" value="AMP_BINDING"/>
    <property type="match status" value="1"/>
</dbReference>
<dbReference type="SUPFAM" id="SSF51161">
    <property type="entry name" value="Trimeric LpxA-like enzymes"/>
    <property type="match status" value="3"/>
</dbReference>
<feature type="transmembrane region" description="Helical" evidence="4">
    <location>
        <begin position="891"/>
        <end position="914"/>
    </location>
</feature>
<dbReference type="KEGG" id="nfr:ERS450000_03858"/>
<dbReference type="Gene3D" id="1.10.1200.10">
    <property type="entry name" value="ACP-like"/>
    <property type="match status" value="1"/>
</dbReference>
<geneLocation type="plasmid" evidence="6">
    <name>2</name>
</geneLocation>
<dbReference type="Gene3D" id="2.160.10.10">
    <property type="entry name" value="Hexapeptide repeat proteins"/>
    <property type="match status" value="2"/>
</dbReference>
<evidence type="ECO:0000256" key="4">
    <source>
        <dbReference type="SAM" id="Phobius"/>
    </source>
</evidence>
<feature type="transmembrane region" description="Helical" evidence="4">
    <location>
        <begin position="1121"/>
        <end position="1144"/>
    </location>
</feature>
<evidence type="ECO:0000259" key="5">
    <source>
        <dbReference type="PROSITE" id="PS50075"/>
    </source>
</evidence>
<keyword evidence="4" id="KW-1133">Transmembrane helix</keyword>
<dbReference type="Gene3D" id="3.30.300.30">
    <property type="match status" value="1"/>
</dbReference>
<feature type="transmembrane region" description="Helical" evidence="4">
    <location>
        <begin position="654"/>
        <end position="682"/>
    </location>
</feature>
<dbReference type="PROSITE" id="PS50075">
    <property type="entry name" value="CARRIER"/>
    <property type="match status" value="1"/>
</dbReference>
<dbReference type="InterPro" id="IPR020845">
    <property type="entry name" value="AMP-binding_CS"/>
</dbReference>
<dbReference type="PANTHER" id="PTHR45527:SF1">
    <property type="entry name" value="FATTY ACID SYNTHASE"/>
    <property type="match status" value="1"/>
</dbReference>
<keyword evidence="4" id="KW-0812">Transmembrane</keyword>
<dbReference type="NCBIfam" id="TIGR01733">
    <property type="entry name" value="AA-adenyl-dom"/>
    <property type="match status" value="1"/>
</dbReference>
<dbReference type="SMART" id="SM00823">
    <property type="entry name" value="PKS_PP"/>
    <property type="match status" value="1"/>
</dbReference>
<dbReference type="InterPro" id="IPR020806">
    <property type="entry name" value="PKS_PP-bd"/>
</dbReference>
<dbReference type="SUPFAM" id="SSF56801">
    <property type="entry name" value="Acetyl-CoA synthetase-like"/>
    <property type="match status" value="1"/>
</dbReference>
<dbReference type="InterPro" id="IPR009081">
    <property type="entry name" value="PP-bd_ACP"/>
</dbReference>
<sequence>MTLQPQVDAAADGNRAPGASPDPLYRSVAAPEPRTLVDILDATVAAHPDAPALDDGEVVLSYAELRAEIAERVAELVAAGVRPGDRVGVRMPSGDHRLYVTILAVLYAGAAYVPVDADDPDERAALVFGEARVRVVATGAGIEAAEQAGTDGRPPAAGPSPADDAWIIFTSGSTGTPKGVAVTHRSAAAFVDAEARMFLRDNPIGPGDRVLAGLSVAFDASCEEMWLAWRHGACLVPAPRALVRTGADLGPWLVRREITVVSTVPTLAATWPPEALEAVRLLIFGGEAVPPELAERVAGGDDAGREVWNTYGPTEATVVACAAPLTGEGPIRIGLPLDGWDLAVVDAQGNPVGEGESGELVIGGVGLARYLDPAKDAEKYAPAPALGWERAYRSGDLVRKERAGLIFLGRADDQIKLGGRRIELGEIDNALQHLPGVTAAAAAIRTTKAGNKILVGYLTGPGADYDLRAARESLAEHLPAPLVPRLALVDELPTRTSGKVDRDALPWPLPETGRADAEDGLSETGRWVAGLWDAILGAEVTGPDADFFDLGGGSLAAAQLVTALRERHPGIAVADLYDHPRLGALVDFLEQSAPAARVEPRTVVPTPRRAQLTQVLATVPLTTLTGLQWFTWLAIVGNIAAWSGSLPWLPRLSWWWALPAFVLFITPPGRMALCVAGARILLRGVRPGSYPRGGSVHLRLWAAVRLSEASGAENLSGAPWMVPFARALGARIGKGVDLHTLPPVTGMLELGAGCSVEPEVDLSGYWIDGDLVHIGPIEVGAGAVVGSRSILLPGSRIGKNAVIAPGSAVSGRVKADQEWAGSPAVKVGKARHRWPDHTPARARHWVAVFAITSVALAALPIVGLAAGAAWLAWCVRDTTTLGAGLTGAFAALPPAVLIALGVYAAATIVLVRLFSLGLTEGYHPVRSRVGWQAWATERLLDGARTFLFPLYASLLTPLWLRLLGAKVGKHVEASTVLLLPKFTTVADGAFLADDTMIAGYELGGGWLRIGEAKVGKRAFLGNSGMTAPGRRVPKNGLVAVLSAAPSKAKAGSSWVGSPPVRLRRAAESGDTRRTFDPPPSLKLARAAVETCRLLPVLVTFGIGLGVLFAMAWLAQTVGHPVAALLSGVVLLVAGAVACGSAVAAKWLLVGRIRAEEHPLWSSFVWRNEVSDTFVETVAAPWFARAATGTPVLNLWLRALGARIGRGVWCESYWLPEADLVTLGDGATVERGCVVQTHLFHDRIMAMDTVVLEPGATLGPHCVALPAARIGAGATVGPASLVMRGDAVPASTSWWGNPIAPWPRPHPTPTVAEG</sequence>
<feature type="region of interest" description="Disordered" evidence="3">
    <location>
        <begin position="1"/>
        <end position="25"/>
    </location>
</feature>
<organism evidence="6 7">
    <name type="scientific">Nocardia farcinica</name>
    <dbReference type="NCBI Taxonomy" id="37329"/>
    <lineage>
        <taxon>Bacteria</taxon>
        <taxon>Bacillati</taxon>
        <taxon>Actinomycetota</taxon>
        <taxon>Actinomycetes</taxon>
        <taxon>Mycobacteriales</taxon>
        <taxon>Nocardiaceae</taxon>
        <taxon>Nocardia</taxon>
    </lineage>
</organism>
<gene>
    <name evidence="6" type="primary">lgrD_3</name>
    <name evidence="6" type="ORF">ERS450000_03858</name>
</gene>
<dbReference type="Pfam" id="PF00501">
    <property type="entry name" value="AMP-binding"/>
    <property type="match status" value="1"/>
</dbReference>
<dbReference type="Pfam" id="PF00550">
    <property type="entry name" value="PP-binding"/>
    <property type="match status" value="1"/>
</dbReference>
<protein>
    <submittedName>
        <fullName evidence="6">Linear gramicidin synthase subunit D</fullName>
    </submittedName>
</protein>
<dbReference type="SUPFAM" id="SSF47336">
    <property type="entry name" value="ACP-like"/>
    <property type="match status" value="1"/>
</dbReference>
<feature type="transmembrane region" description="Helical" evidence="4">
    <location>
        <begin position="845"/>
        <end position="871"/>
    </location>
</feature>
<dbReference type="InterPro" id="IPR010071">
    <property type="entry name" value="AA_adenyl_dom"/>
</dbReference>
<feature type="domain" description="Carrier" evidence="5">
    <location>
        <begin position="519"/>
        <end position="593"/>
    </location>
</feature>
<dbReference type="Proteomes" id="UP000057820">
    <property type="component" value="Plasmid 2"/>
</dbReference>
<dbReference type="GO" id="GO:0043041">
    <property type="term" value="P:amino acid activation for nonribosomal peptide biosynthetic process"/>
    <property type="evidence" value="ECO:0007669"/>
    <property type="project" value="TreeGrafter"/>
</dbReference>
<dbReference type="InterPro" id="IPR036736">
    <property type="entry name" value="ACP-like_sf"/>
</dbReference>
<dbReference type="EMBL" id="LN868939">
    <property type="protein sequence ID" value="CRY80438.1"/>
    <property type="molecule type" value="Genomic_DNA"/>
</dbReference>
<dbReference type="CDD" id="cd05930">
    <property type="entry name" value="A_NRPS"/>
    <property type="match status" value="1"/>
</dbReference>
<keyword evidence="4" id="KW-0472">Membrane</keyword>
<dbReference type="InterPro" id="IPR045851">
    <property type="entry name" value="AMP-bd_C_sf"/>
</dbReference>
<proteinExistence type="predicted"/>
<dbReference type="GO" id="GO:0031177">
    <property type="term" value="F:phosphopantetheine binding"/>
    <property type="evidence" value="ECO:0007669"/>
    <property type="project" value="InterPro"/>
</dbReference>
<dbReference type="PANTHER" id="PTHR45527">
    <property type="entry name" value="NONRIBOSOMAL PEPTIDE SYNTHETASE"/>
    <property type="match status" value="1"/>
</dbReference>
<evidence type="ECO:0000256" key="1">
    <source>
        <dbReference type="ARBA" id="ARBA00022450"/>
    </source>
</evidence>